<dbReference type="InterPro" id="IPR053136">
    <property type="entry name" value="UTP_pyrophosphatase-like"/>
</dbReference>
<name>A0A0E3P6N4_9EURY</name>
<keyword evidence="2" id="KW-0482">Metalloprotease</keyword>
<keyword evidence="2" id="KW-0378">Hydrolase</keyword>
<proteinExistence type="predicted"/>
<dbReference type="Proteomes" id="UP000033111">
    <property type="component" value="Chromosome"/>
</dbReference>
<dbReference type="GO" id="GO:0006508">
    <property type="term" value="P:proteolysis"/>
    <property type="evidence" value="ECO:0007669"/>
    <property type="project" value="UniProtKB-KW"/>
</dbReference>
<dbReference type="OrthoDB" id="308128at2157"/>
<dbReference type="KEGG" id="msw:MSSIT_2758"/>
<reference evidence="2 3" key="1">
    <citation type="submission" date="2014-07" db="EMBL/GenBank/DDBJ databases">
        <title>Methanogenic archaea and the global carbon cycle.</title>
        <authorList>
            <person name="Henriksen J.R."/>
            <person name="Luke J."/>
            <person name="Reinhart S."/>
            <person name="Benedict M.N."/>
            <person name="Youngblut N.D."/>
            <person name="Metcalf M.E."/>
            <person name="Whitaker R.J."/>
            <person name="Metcalf W.W."/>
        </authorList>
    </citation>
    <scope>NUCLEOTIDE SEQUENCE [LARGE SCALE GENOMIC DNA]</scope>
    <source>
        <strain evidence="2 3">T4/M</strain>
    </source>
</reference>
<protein>
    <submittedName>
        <fullName evidence="2">Zinc metalloprotease</fullName>
        <ecNumber evidence="2">3.4.24.-</ecNumber>
    </submittedName>
</protein>
<dbReference type="CDD" id="cd07344">
    <property type="entry name" value="M48_yhfN_like"/>
    <property type="match status" value="1"/>
</dbReference>
<dbReference type="RefSeq" id="WP_048173311.1">
    <property type="nucleotide sequence ID" value="NZ_CP009506.1"/>
</dbReference>
<keyword evidence="3" id="KW-1185">Reference proteome</keyword>
<dbReference type="AlphaFoldDB" id="A0A0E3P6N4"/>
<accession>A0A0E3P6N4</accession>
<evidence type="ECO:0000313" key="3">
    <source>
        <dbReference type="Proteomes" id="UP000033111"/>
    </source>
</evidence>
<sequence length="246" mass="28903">MRKNDSIKACGRTIDYEIVYSKRRKKVSIVVCPDLKVEFRAPHGLSFEVIRDMLQRKAGWVQEKLDWFEANRVPCQEKWYTEGEIYLYMGREYPLKILAREGIKKPLASLNGAELIVLIPEAVPEELLRPVLVKKAVWDFYRDCAESNVDRLLKVYSEKLKITPPIFKVKHQKRRWGSCSADNVLRINFQLMMAPPEQLEYVVVHELCHVKEKNHSARFWKLVGGLMPGYEVHRKSLKKEGWKYVL</sequence>
<dbReference type="HOGENOM" id="CLU_065947_2_2_2"/>
<evidence type="ECO:0000313" key="2">
    <source>
        <dbReference type="EMBL" id="AKB29477.1"/>
    </source>
</evidence>
<keyword evidence="2" id="KW-0645">Protease</keyword>
<gene>
    <name evidence="2" type="ORF">MSSIT_2758</name>
</gene>
<dbReference type="GeneID" id="24861654"/>
<organism evidence="2 3">
    <name type="scientific">Methanosarcina siciliae T4/M</name>
    <dbReference type="NCBI Taxonomy" id="1434120"/>
    <lineage>
        <taxon>Archaea</taxon>
        <taxon>Methanobacteriati</taxon>
        <taxon>Methanobacteriota</taxon>
        <taxon>Stenosarchaea group</taxon>
        <taxon>Methanomicrobia</taxon>
        <taxon>Methanosarcinales</taxon>
        <taxon>Methanosarcinaceae</taxon>
        <taxon>Methanosarcina</taxon>
    </lineage>
</organism>
<dbReference type="PANTHER" id="PTHR30399">
    <property type="entry name" value="UNCHARACTERIZED PROTEIN YGJP"/>
    <property type="match status" value="1"/>
</dbReference>
<dbReference type="PANTHER" id="PTHR30399:SF1">
    <property type="entry name" value="UTP PYROPHOSPHATASE"/>
    <property type="match status" value="1"/>
</dbReference>
<feature type="domain" description="YgjP-like metallopeptidase" evidence="1">
    <location>
        <begin position="25"/>
        <end position="239"/>
    </location>
</feature>
<dbReference type="EMBL" id="CP009506">
    <property type="protein sequence ID" value="AKB29477.1"/>
    <property type="molecule type" value="Genomic_DNA"/>
</dbReference>
<dbReference type="Gene3D" id="3.30.2010.10">
    <property type="entry name" value="Metalloproteases ('zincins'), catalytic domain"/>
    <property type="match status" value="1"/>
</dbReference>
<dbReference type="EC" id="3.4.24.-" evidence="2"/>
<dbReference type="PATRIC" id="fig|1434120.4.peg.3611"/>
<dbReference type="GO" id="GO:0008237">
    <property type="term" value="F:metallopeptidase activity"/>
    <property type="evidence" value="ECO:0007669"/>
    <property type="project" value="UniProtKB-KW"/>
</dbReference>
<dbReference type="Pfam" id="PF01863">
    <property type="entry name" value="YgjP-like"/>
    <property type="match status" value="1"/>
</dbReference>
<evidence type="ECO:0000259" key="1">
    <source>
        <dbReference type="Pfam" id="PF01863"/>
    </source>
</evidence>
<dbReference type="InterPro" id="IPR002725">
    <property type="entry name" value="YgjP-like_metallopeptidase"/>
</dbReference>